<evidence type="ECO:0000313" key="4">
    <source>
        <dbReference type="EMBL" id="RDD63454.1"/>
    </source>
</evidence>
<evidence type="ECO:0000259" key="3">
    <source>
        <dbReference type="SMART" id="SM00363"/>
    </source>
</evidence>
<name>A0A369TFS8_9PROT</name>
<dbReference type="SUPFAM" id="SSF55174">
    <property type="entry name" value="Alpha-L RNA-binding motif"/>
    <property type="match status" value="1"/>
</dbReference>
<evidence type="ECO:0000313" key="5">
    <source>
        <dbReference type="Proteomes" id="UP000253941"/>
    </source>
</evidence>
<proteinExistence type="predicted"/>
<dbReference type="InterPro" id="IPR002942">
    <property type="entry name" value="S4_RNA-bd"/>
</dbReference>
<protein>
    <submittedName>
        <fullName evidence="4">RNA-binding S4 domain-containing protein</fullName>
    </submittedName>
</protein>
<accession>A0A369TFS8</accession>
<dbReference type="Proteomes" id="UP000253941">
    <property type="component" value="Unassembled WGS sequence"/>
</dbReference>
<dbReference type="RefSeq" id="WP_114580708.1">
    <property type="nucleotide sequence ID" value="NZ_QPMH01000002.1"/>
</dbReference>
<gene>
    <name evidence="4" type="ORF">DRB17_03155</name>
</gene>
<evidence type="ECO:0000256" key="2">
    <source>
        <dbReference type="SAM" id="MobiDB-lite"/>
    </source>
</evidence>
<organism evidence="4 5">
    <name type="scientific">Ferruginivarius sediminum</name>
    <dbReference type="NCBI Taxonomy" id="2661937"/>
    <lineage>
        <taxon>Bacteria</taxon>
        <taxon>Pseudomonadati</taxon>
        <taxon>Pseudomonadota</taxon>
        <taxon>Alphaproteobacteria</taxon>
        <taxon>Rhodospirillales</taxon>
        <taxon>Rhodospirillaceae</taxon>
        <taxon>Ferruginivarius</taxon>
    </lineage>
</organism>
<dbReference type="Pfam" id="PF01479">
    <property type="entry name" value="S4"/>
    <property type="match status" value="1"/>
</dbReference>
<dbReference type="PROSITE" id="PS50889">
    <property type="entry name" value="S4"/>
    <property type="match status" value="1"/>
</dbReference>
<sequence length="136" mass="15191">MTAPPPDPQGETRRADKWLWFARFFKSRTLAAEVCKAGRLRVSGTKVAKANHPLRVGDVLTFPQGRQIRVVRVVALGERRGPAPEAQQLYEDLQPTEPAKPKDAPPPGAEREKGAGRPTKRDRRQLDRLHGRGDEV</sequence>
<dbReference type="SMART" id="SM00363">
    <property type="entry name" value="S4"/>
    <property type="match status" value="1"/>
</dbReference>
<dbReference type="AlphaFoldDB" id="A0A369TFS8"/>
<dbReference type="Gene3D" id="3.10.290.10">
    <property type="entry name" value="RNA-binding S4 domain"/>
    <property type="match status" value="1"/>
</dbReference>
<dbReference type="GO" id="GO:0003723">
    <property type="term" value="F:RNA binding"/>
    <property type="evidence" value="ECO:0007669"/>
    <property type="project" value="UniProtKB-KW"/>
</dbReference>
<feature type="domain" description="RNA-binding S4" evidence="3">
    <location>
        <begin position="13"/>
        <end position="78"/>
    </location>
</feature>
<dbReference type="InterPro" id="IPR036986">
    <property type="entry name" value="S4_RNA-bd_sf"/>
</dbReference>
<dbReference type="EMBL" id="QPMH01000002">
    <property type="protein sequence ID" value="RDD63454.1"/>
    <property type="molecule type" value="Genomic_DNA"/>
</dbReference>
<keyword evidence="1" id="KW-0694">RNA-binding</keyword>
<evidence type="ECO:0000256" key="1">
    <source>
        <dbReference type="PROSITE-ProRule" id="PRU00182"/>
    </source>
</evidence>
<feature type="compositionally biased region" description="Basic and acidic residues" evidence="2">
    <location>
        <begin position="124"/>
        <end position="136"/>
    </location>
</feature>
<keyword evidence="5" id="KW-1185">Reference proteome</keyword>
<reference evidence="4 5" key="1">
    <citation type="submission" date="2018-07" db="EMBL/GenBank/DDBJ databases">
        <title>Venubactetium sediminum gen. nov., sp. nov., isolated from a marine solar saltern.</title>
        <authorList>
            <person name="Wang S."/>
        </authorList>
    </citation>
    <scope>NUCLEOTIDE SEQUENCE [LARGE SCALE GENOMIC DNA]</scope>
    <source>
        <strain evidence="4 5">WD2A32</strain>
    </source>
</reference>
<dbReference type="CDD" id="cd00165">
    <property type="entry name" value="S4"/>
    <property type="match status" value="1"/>
</dbReference>
<feature type="region of interest" description="Disordered" evidence="2">
    <location>
        <begin position="78"/>
        <end position="136"/>
    </location>
</feature>
<comment type="caution">
    <text evidence="4">The sequence shown here is derived from an EMBL/GenBank/DDBJ whole genome shotgun (WGS) entry which is preliminary data.</text>
</comment>
<feature type="compositionally biased region" description="Basic and acidic residues" evidence="2">
    <location>
        <begin position="99"/>
        <end position="115"/>
    </location>
</feature>